<feature type="non-terminal residue" evidence="4">
    <location>
        <position position="1"/>
    </location>
</feature>
<keyword evidence="1" id="KW-1188">Viral release from host cell</keyword>
<dbReference type="Pfam" id="PF17289">
    <property type="entry name" value="Terminase_6C"/>
    <property type="match status" value="1"/>
</dbReference>
<accession>A0A0F9J2H7</accession>
<gene>
    <name evidence="4" type="ORF">LCGC14_1875510</name>
</gene>
<feature type="domain" description="Terminase large subunit gp17-like C-terminal" evidence="3">
    <location>
        <begin position="33"/>
        <end position="177"/>
    </location>
</feature>
<evidence type="ECO:0000256" key="2">
    <source>
        <dbReference type="SAM" id="MobiDB-lite"/>
    </source>
</evidence>
<dbReference type="EMBL" id="LAZR01019210">
    <property type="protein sequence ID" value="KKL93357.1"/>
    <property type="molecule type" value="Genomic_DNA"/>
</dbReference>
<evidence type="ECO:0000313" key="4">
    <source>
        <dbReference type="EMBL" id="KKL93357.1"/>
    </source>
</evidence>
<feature type="compositionally biased region" description="Basic residues" evidence="2">
    <location>
        <begin position="187"/>
        <end position="197"/>
    </location>
</feature>
<dbReference type="InterPro" id="IPR035421">
    <property type="entry name" value="Terminase_6C"/>
</dbReference>
<evidence type="ECO:0000259" key="3">
    <source>
        <dbReference type="Pfam" id="PF17289"/>
    </source>
</evidence>
<comment type="caution">
    <text evidence="4">The sequence shown here is derived from an EMBL/GenBank/DDBJ whole genome shotgun (WGS) entry which is preliminary data.</text>
</comment>
<organism evidence="4">
    <name type="scientific">marine sediment metagenome</name>
    <dbReference type="NCBI Taxonomy" id="412755"/>
    <lineage>
        <taxon>unclassified sequences</taxon>
        <taxon>metagenomes</taxon>
        <taxon>ecological metagenomes</taxon>
    </lineage>
</organism>
<feature type="region of interest" description="Disordered" evidence="2">
    <location>
        <begin position="187"/>
        <end position="206"/>
    </location>
</feature>
<sequence>YEPLVLGAIWDRLTLHEGRRSELPELERIIVSVDHAVSAEPDSDYHGIIVCALGADKRGYVLEDGSTRGTPHKWASRAIALYDKWEADDIVIERNQGGDLVRLPLKAVRPSISIVEVIASRGKHVRAAPISALYTLGKISHVGAFPELEDQMCLMTSAGYEGKGSPDRVDALVWGMTKLFPALLTKPKKPHAPRPVHRGPGGWMGA</sequence>
<evidence type="ECO:0000256" key="1">
    <source>
        <dbReference type="ARBA" id="ARBA00022612"/>
    </source>
</evidence>
<dbReference type="Gene3D" id="3.30.420.240">
    <property type="match status" value="1"/>
</dbReference>
<proteinExistence type="predicted"/>
<protein>
    <recommendedName>
        <fullName evidence="3">Terminase large subunit gp17-like C-terminal domain-containing protein</fullName>
    </recommendedName>
</protein>
<name>A0A0F9J2H7_9ZZZZ</name>
<dbReference type="AlphaFoldDB" id="A0A0F9J2H7"/>
<reference evidence="4" key="1">
    <citation type="journal article" date="2015" name="Nature">
        <title>Complex archaea that bridge the gap between prokaryotes and eukaryotes.</title>
        <authorList>
            <person name="Spang A."/>
            <person name="Saw J.H."/>
            <person name="Jorgensen S.L."/>
            <person name="Zaremba-Niedzwiedzka K."/>
            <person name="Martijn J."/>
            <person name="Lind A.E."/>
            <person name="van Eijk R."/>
            <person name="Schleper C."/>
            <person name="Guy L."/>
            <person name="Ettema T.J."/>
        </authorList>
    </citation>
    <scope>NUCLEOTIDE SEQUENCE</scope>
</reference>